<gene>
    <name evidence="2" type="ORF">B296_00045569</name>
</gene>
<accession>A0A426Z702</accession>
<dbReference type="EMBL" id="AMZH03008078">
    <property type="protein sequence ID" value="RRT59764.1"/>
    <property type="molecule type" value="Genomic_DNA"/>
</dbReference>
<evidence type="ECO:0000313" key="3">
    <source>
        <dbReference type="Proteomes" id="UP000287651"/>
    </source>
</evidence>
<feature type="region of interest" description="Disordered" evidence="1">
    <location>
        <begin position="1"/>
        <end position="23"/>
    </location>
</feature>
<dbReference type="AlphaFoldDB" id="A0A426Z702"/>
<name>A0A426Z702_ENSVE</name>
<protein>
    <submittedName>
        <fullName evidence="2">Uncharacterized protein</fullName>
    </submittedName>
</protein>
<evidence type="ECO:0000256" key="1">
    <source>
        <dbReference type="SAM" id="MobiDB-lite"/>
    </source>
</evidence>
<organism evidence="2 3">
    <name type="scientific">Ensete ventricosum</name>
    <name type="common">Abyssinian banana</name>
    <name type="synonym">Musa ensete</name>
    <dbReference type="NCBI Taxonomy" id="4639"/>
    <lineage>
        <taxon>Eukaryota</taxon>
        <taxon>Viridiplantae</taxon>
        <taxon>Streptophyta</taxon>
        <taxon>Embryophyta</taxon>
        <taxon>Tracheophyta</taxon>
        <taxon>Spermatophyta</taxon>
        <taxon>Magnoliopsida</taxon>
        <taxon>Liliopsida</taxon>
        <taxon>Zingiberales</taxon>
        <taxon>Musaceae</taxon>
        <taxon>Ensete</taxon>
    </lineage>
</organism>
<dbReference type="Proteomes" id="UP000287651">
    <property type="component" value="Unassembled WGS sequence"/>
</dbReference>
<evidence type="ECO:0000313" key="2">
    <source>
        <dbReference type="EMBL" id="RRT59764.1"/>
    </source>
</evidence>
<reference evidence="2 3" key="1">
    <citation type="journal article" date="2014" name="Agronomy (Basel)">
        <title>A Draft Genome Sequence for Ensete ventricosum, the Drought-Tolerant Tree Against Hunger.</title>
        <authorList>
            <person name="Harrison J."/>
            <person name="Moore K.A."/>
            <person name="Paszkiewicz K."/>
            <person name="Jones T."/>
            <person name="Grant M."/>
            <person name="Ambacheew D."/>
            <person name="Muzemil S."/>
            <person name="Studholme D.J."/>
        </authorList>
    </citation>
    <scope>NUCLEOTIDE SEQUENCE [LARGE SCALE GENOMIC DNA]</scope>
</reference>
<sequence>MRTRSSELAEEVTIANEAAQESSEVLEVEPHHISEYLEEAIVEYKAFVSVLIGDLVRDLTVKYPILELPEPRRSCQADPPS</sequence>
<proteinExistence type="predicted"/>
<comment type="caution">
    <text evidence="2">The sequence shown here is derived from an EMBL/GenBank/DDBJ whole genome shotgun (WGS) entry which is preliminary data.</text>
</comment>